<evidence type="ECO:0000313" key="4">
    <source>
        <dbReference type="Proteomes" id="UP000272015"/>
    </source>
</evidence>
<name>A0A3A5M8H1_9MICO</name>
<sequence length="283" mass="28448">MPPASPKRWVGATIALVIGSLLALTGLALMLAGGAALWAMGQTRGTGFFQTPTVSVAAESYALVSPPMDVETDLSDTTVLPFDLGTLRLVAESANSGTPIFVGVGPQADVDRYLANVHHTVLTTASVGPVGSQYRDVPGSVAPALPGDQGFWTLSASGTGEQQIVWDLQTLTAAYSNTWTIVVMNADASANVAAQLTGGARSDLIAPIGWALVASGVVVLLIGVVLIVLGAVSLGRRTPRGPRAVGPSGYGPVPAAPGAPGGSGGSTLDTNFVATPPAMVAPV</sequence>
<feature type="compositionally biased region" description="Low complexity" evidence="1">
    <location>
        <begin position="244"/>
        <end position="258"/>
    </location>
</feature>
<gene>
    <name evidence="3" type="ORF">D6T64_20350</name>
</gene>
<evidence type="ECO:0000313" key="3">
    <source>
        <dbReference type="EMBL" id="RJT85263.1"/>
    </source>
</evidence>
<comment type="caution">
    <text evidence="3">The sequence shown here is derived from an EMBL/GenBank/DDBJ whole genome shotgun (WGS) entry which is preliminary data.</text>
</comment>
<accession>A0A3A5M8H1</accession>
<dbReference type="EMBL" id="QZVS01000096">
    <property type="protein sequence ID" value="RJT85263.1"/>
    <property type="molecule type" value="Genomic_DNA"/>
</dbReference>
<keyword evidence="2" id="KW-0472">Membrane</keyword>
<keyword evidence="2" id="KW-1133">Transmembrane helix</keyword>
<protein>
    <recommendedName>
        <fullName evidence="5">DUF4389 domain-containing protein</fullName>
    </recommendedName>
</protein>
<evidence type="ECO:0000256" key="1">
    <source>
        <dbReference type="SAM" id="MobiDB-lite"/>
    </source>
</evidence>
<keyword evidence="4" id="KW-1185">Reference proteome</keyword>
<proteinExistence type="predicted"/>
<feature type="region of interest" description="Disordered" evidence="1">
    <location>
        <begin position="240"/>
        <end position="268"/>
    </location>
</feature>
<evidence type="ECO:0008006" key="5">
    <source>
        <dbReference type="Google" id="ProtNLM"/>
    </source>
</evidence>
<keyword evidence="2" id="KW-0812">Transmembrane</keyword>
<dbReference type="AlphaFoldDB" id="A0A3A5M8H1"/>
<evidence type="ECO:0000256" key="2">
    <source>
        <dbReference type="SAM" id="Phobius"/>
    </source>
</evidence>
<feature type="transmembrane region" description="Helical" evidence="2">
    <location>
        <begin position="210"/>
        <end position="234"/>
    </location>
</feature>
<reference evidence="3 4" key="1">
    <citation type="submission" date="2018-09" db="EMBL/GenBank/DDBJ databases">
        <title>Novel species of Cryobacterium.</title>
        <authorList>
            <person name="Liu Q."/>
            <person name="Xin Y.-H."/>
        </authorList>
    </citation>
    <scope>NUCLEOTIDE SEQUENCE [LARGE SCALE GENOMIC DNA]</scope>
    <source>
        <strain evidence="3 4">Hh39</strain>
    </source>
</reference>
<organism evidence="3 4">
    <name type="scientific">Cryobacterium melibiosiphilum</name>
    <dbReference type="NCBI Taxonomy" id="995039"/>
    <lineage>
        <taxon>Bacteria</taxon>
        <taxon>Bacillati</taxon>
        <taxon>Actinomycetota</taxon>
        <taxon>Actinomycetes</taxon>
        <taxon>Micrococcales</taxon>
        <taxon>Microbacteriaceae</taxon>
        <taxon>Cryobacterium</taxon>
    </lineage>
</organism>
<dbReference type="Proteomes" id="UP000272015">
    <property type="component" value="Unassembled WGS sequence"/>
</dbReference>